<feature type="domain" description="FAD-binding" evidence="6">
    <location>
        <begin position="9"/>
        <end position="248"/>
    </location>
</feature>
<dbReference type="InterPro" id="IPR050493">
    <property type="entry name" value="FAD-dep_Monooxygenase_BioMet"/>
</dbReference>
<dbReference type="PANTHER" id="PTHR13789">
    <property type="entry name" value="MONOOXYGENASE"/>
    <property type="match status" value="1"/>
</dbReference>
<sequence>MTRCTSSSIAIIGASITGLSLTLSLLHANLVDATGITLYDLRLPSTPDPVNSSGVVLTPNGLHVLNLLNILPRIHDRCWLSEYRTYKDENDATTRKVLIANESLYGFKNHRVWRRVLVEELRGMVRAKGVQIQWESRFEGVLAEHDDGVVFQINGREEVAGMLIGADGIHSSIRRYVTPQDEGPEYTGVLGVLGHIPWESVAWPYEDYERACTIQGKPGALVLMPEDREGSVIMVAMQTKLEDRSREEWEALGRDKAFLRDFFAQNRDQWASQTAKGIIDAVCGHEDTLYMWPYVRMGVLHSWFSEKTGRVIIVGDAAHALPPSSGQGVNQALEDIHALTRLLVLLKSEPHIQLKEALGFWQSLRQKRIDAVFDWATNRTNVQRMPLAEREKLVREGKVLDAHNAENFDDMSWLYRPGTDRLIDEWAETRNK</sequence>
<keyword evidence="4" id="KW-0560">Oxidoreductase</keyword>
<evidence type="ECO:0000313" key="7">
    <source>
        <dbReference type="EMBL" id="KIW72287.1"/>
    </source>
</evidence>
<dbReference type="InterPro" id="IPR002938">
    <property type="entry name" value="FAD-bd"/>
</dbReference>
<reference evidence="7 8" key="1">
    <citation type="submission" date="2015-01" db="EMBL/GenBank/DDBJ databases">
        <title>The Genome Sequence of Capronia semiimmersa CBS27337.</title>
        <authorList>
            <consortium name="The Broad Institute Genomics Platform"/>
            <person name="Cuomo C."/>
            <person name="de Hoog S."/>
            <person name="Gorbushina A."/>
            <person name="Stielow B."/>
            <person name="Teixiera M."/>
            <person name="Abouelleil A."/>
            <person name="Chapman S.B."/>
            <person name="Priest M."/>
            <person name="Young S.K."/>
            <person name="Wortman J."/>
            <person name="Nusbaum C."/>
            <person name="Birren B."/>
        </authorList>
    </citation>
    <scope>NUCLEOTIDE SEQUENCE [LARGE SCALE GENOMIC DNA]</scope>
    <source>
        <strain evidence="7 8">CBS 27337</strain>
    </source>
</reference>
<evidence type="ECO:0000256" key="4">
    <source>
        <dbReference type="ARBA" id="ARBA00023002"/>
    </source>
</evidence>
<dbReference type="GO" id="GO:0071949">
    <property type="term" value="F:FAD binding"/>
    <property type="evidence" value="ECO:0007669"/>
    <property type="project" value="InterPro"/>
</dbReference>
<name>A0A0D2EDB6_9EURO</name>
<dbReference type="GO" id="GO:0004497">
    <property type="term" value="F:monooxygenase activity"/>
    <property type="evidence" value="ECO:0007669"/>
    <property type="project" value="UniProtKB-KW"/>
</dbReference>
<dbReference type="Gene3D" id="3.50.50.60">
    <property type="entry name" value="FAD/NAD(P)-binding domain"/>
    <property type="match status" value="1"/>
</dbReference>
<dbReference type="PANTHER" id="PTHR13789:SF316">
    <property type="entry name" value="FAD-BINDING DOMAIN-CONTAINING PROTEIN"/>
    <property type="match status" value="1"/>
</dbReference>
<dbReference type="STRING" id="5601.A0A0D2EDB6"/>
<gene>
    <name evidence="7" type="ORF">PV04_00492</name>
</gene>
<evidence type="ECO:0000256" key="1">
    <source>
        <dbReference type="ARBA" id="ARBA00007992"/>
    </source>
</evidence>
<evidence type="ECO:0000259" key="6">
    <source>
        <dbReference type="Pfam" id="PF01494"/>
    </source>
</evidence>
<feature type="domain" description="FAD-binding" evidence="6">
    <location>
        <begin position="308"/>
        <end position="344"/>
    </location>
</feature>
<dbReference type="AlphaFoldDB" id="A0A0D2EDB6"/>
<keyword evidence="3" id="KW-0274">FAD</keyword>
<evidence type="ECO:0000256" key="2">
    <source>
        <dbReference type="ARBA" id="ARBA00022630"/>
    </source>
</evidence>
<keyword evidence="2" id="KW-0285">Flavoprotein</keyword>
<dbReference type="InterPro" id="IPR036188">
    <property type="entry name" value="FAD/NAD-bd_sf"/>
</dbReference>
<dbReference type="Proteomes" id="UP000054266">
    <property type="component" value="Unassembled WGS sequence"/>
</dbReference>
<dbReference type="HOGENOM" id="CLU_009665_19_5_1"/>
<evidence type="ECO:0000256" key="5">
    <source>
        <dbReference type="ARBA" id="ARBA00023033"/>
    </source>
</evidence>
<comment type="similarity">
    <text evidence="1">Belongs to the paxM FAD-dependent monooxygenase family.</text>
</comment>
<organism evidence="7 8">
    <name type="scientific">Phialophora macrospora</name>
    <dbReference type="NCBI Taxonomy" id="1851006"/>
    <lineage>
        <taxon>Eukaryota</taxon>
        <taxon>Fungi</taxon>
        <taxon>Dikarya</taxon>
        <taxon>Ascomycota</taxon>
        <taxon>Pezizomycotina</taxon>
        <taxon>Eurotiomycetes</taxon>
        <taxon>Chaetothyriomycetidae</taxon>
        <taxon>Chaetothyriales</taxon>
        <taxon>Herpotrichiellaceae</taxon>
        <taxon>Phialophora</taxon>
    </lineage>
</organism>
<dbReference type="SUPFAM" id="SSF51905">
    <property type="entry name" value="FAD/NAD(P)-binding domain"/>
    <property type="match status" value="1"/>
</dbReference>
<proteinExistence type="inferred from homology"/>
<accession>A0A0D2EDB6</accession>
<dbReference type="Pfam" id="PF01494">
    <property type="entry name" value="FAD_binding_3"/>
    <property type="match status" value="2"/>
</dbReference>
<protein>
    <recommendedName>
        <fullName evidence="6">FAD-binding domain-containing protein</fullName>
    </recommendedName>
</protein>
<dbReference type="PRINTS" id="PR00420">
    <property type="entry name" value="RNGMNOXGNASE"/>
</dbReference>
<keyword evidence="8" id="KW-1185">Reference proteome</keyword>
<dbReference type="EMBL" id="KN846956">
    <property type="protein sequence ID" value="KIW72287.1"/>
    <property type="molecule type" value="Genomic_DNA"/>
</dbReference>
<keyword evidence="5" id="KW-0503">Monooxygenase</keyword>
<evidence type="ECO:0000256" key="3">
    <source>
        <dbReference type="ARBA" id="ARBA00022827"/>
    </source>
</evidence>
<evidence type="ECO:0000313" key="8">
    <source>
        <dbReference type="Proteomes" id="UP000054266"/>
    </source>
</evidence>